<dbReference type="Proteomes" id="UP001054837">
    <property type="component" value="Unassembled WGS sequence"/>
</dbReference>
<dbReference type="EMBL" id="BPLQ01003956">
    <property type="protein sequence ID" value="GIY04648.1"/>
    <property type="molecule type" value="Genomic_DNA"/>
</dbReference>
<organism evidence="1 2">
    <name type="scientific">Caerostris darwini</name>
    <dbReference type="NCBI Taxonomy" id="1538125"/>
    <lineage>
        <taxon>Eukaryota</taxon>
        <taxon>Metazoa</taxon>
        <taxon>Ecdysozoa</taxon>
        <taxon>Arthropoda</taxon>
        <taxon>Chelicerata</taxon>
        <taxon>Arachnida</taxon>
        <taxon>Araneae</taxon>
        <taxon>Araneomorphae</taxon>
        <taxon>Entelegynae</taxon>
        <taxon>Araneoidea</taxon>
        <taxon>Araneidae</taxon>
        <taxon>Caerostris</taxon>
    </lineage>
</organism>
<evidence type="ECO:0000313" key="1">
    <source>
        <dbReference type="EMBL" id="GIY04648.1"/>
    </source>
</evidence>
<evidence type="ECO:0000313" key="2">
    <source>
        <dbReference type="Proteomes" id="UP001054837"/>
    </source>
</evidence>
<dbReference type="AlphaFoldDB" id="A0AAV4Q4Q9"/>
<protein>
    <submittedName>
        <fullName evidence="1">Uncharacterized protein</fullName>
    </submittedName>
</protein>
<gene>
    <name evidence="1" type="ORF">CDAR_595951</name>
</gene>
<proteinExistence type="predicted"/>
<reference evidence="1 2" key="1">
    <citation type="submission" date="2021-06" db="EMBL/GenBank/DDBJ databases">
        <title>Caerostris darwini draft genome.</title>
        <authorList>
            <person name="Kono N."/>
            <person name="Arakawa K."/>
        </authorList>
    </citation>
    <scope>NUCLEOTIDE SEQUENCE [LARGE SCALE GENOMIC DNA]</scope>
</reference>
<keyword evidence="2" id="KW-1185">Reference proteome</keyword>
<name>A0AAV4Q4Q9_9ARAC</name>
<comment type="caution">
    <text evidence="1">The sequence shown here is derived from an EMBL/GenBank/DDBJ whole genome shotgun (WGS) entry which is preliminary data.</text>
</comment>
<sequence length="126" mass="14322">MSSGFKFFENLLGFPSCEDKAPFLVYAASESIREYPGDAIQMSNKGNFPIECPGEKKVEWDKWEGCNRIGIYCFPLQLPFNYCRVTQLEERSLASIMSPGLLFDQSCQGTVTGMRFIARSIFKQHV</sequence>
<accession>A0AAV4Q4Q9</accession>